<feature type="region of interest" description="Disordered" evidence="1">
    <location>
        <begin position="66"/>
        <end position="95"/>
    </location>
</feature>
<name>A0ABQ3SQ85_9ACTN</name>
<reference evidence="3" key="1">
    <citation type="submission" date="2023-07" db="EMBL/GenBank/DDBJ databases">
        <title>Whole genome shotgun sequence of Streptomyces nojiriensis NBRC 13794.</title>
        <authorList>
            <person name="Komaki H."/>
            <person name="Tamura T."/>
        </authorList>
    </citation>
    <scope>NUCLEOTIDE SEQUENCE [LARGE SCALE GENOMIC DNA]</scope>
    <source>
        <strain evidence="3">NBRC 13794</strain>
    </source>
</reference>
<keyword evidence="3" id="KW-1185">Reference proteome</keyword>
<protein>
    <submittedName>
        <fullName evidence="2">Uncharacterized protein</fullName>
    </submittedName>
</protein>
<gene>
    <name evidence="2" type="ORF">Snoj_42280</name>
</gene>
<dbReference type="EMBL" id="BNEC01000005">
    <property type="protein sequence ID" value="GHI70310.1"/>
    <property type="molecule type" value="Genomic_DNA"/>
</dbReference>
<dbReference type="Proteomes" id="UP000613974">
    <property type="component" value="Unassembled WGS sequence"/>
</dbReference>
<accession>A0ABQ3SQ85</accession>
<evidence type="ECO:0000313" key="3">
    <source>
        <dbReference type="Proteomes" id="UP000613974"/>
    </source>
</evidence>
<evidence type="ECO:0000313" key="2">
    <source>
        <dbReference type="EMBL" id="GHI70310.1"/>
    </source>
</evidence>
<proteinExistence type="predicted"/>
<organism evidence="2 3">
    <name type="scientific">Streptomyces nojiriensis</name>
    <dbReference type="NCBI Taxonomy" id="66374"/>
    <lineage>
        <taxon>Bacteria</taxon>
        <taxon>Bacillati</taxon>
        <taxon>Actinomycetota</taxon>
        <taxon>Actinomycetes</taxon>
        <taxon>Kitasatosporales</taxon>
        <taxon>Streptomycetaceae</taxon>
        <taxon>Streptomyces</taxon>
    </lineage>
</organism>
<evidence type="ECO:0000256" key="1">
    <source>
        <dbReference type="SAM" id="MobiDB-lite"/>
    </source>
</evidence>
<feature type="compositionally biased region" description="Basic and acidic residues" evidence="1">
    <location>
        <begin position="85"/>
        <end position="95"/>
    </location>
</feature>
<sequence length="95" mass="10356">MIESQADHQLREAVVVQGVHGAARRAERGSRENGGDCQAELGEGAERRVSIRSCLSGDLQRPERGAFDLNAAVRQETDGSASARDPSKNRKERIK</sequence>
<feature type="compositionally biased region" description="Basic and acidic residues" evidence="1">
    <location>
        <begin position="24"/>
        <end position="34"/>
    </location>
</feature>
<feature type="region of interest" description="Disordered" evidence="1">
    <location>
        <begin position="19"/>
        <end position="41"/>
    </location>
</feature>
<comment type="caution">
    <text evidence="2">The sequence shown here is derived from an EMBL/GenBank/DDBJ whole genome shotgun (WGS) entry which is preliminary data.</text>
</comment>